<feature type="domain" description="EGF-like" evidence="1">
    <location>
        <begin position="3"/>
        <end position="14"/>
    </location>
</feature>
<evidence type="ECO:0000259" key="1">
    <source>
        <dbReference type="PROSITE" id="PS00022"/>
    </source>
</evidence>
<organism evidence="2 3">
    <name type="scientific">Elysia chlorotica</name>
    <name type="common">Eastern emerald elysia</name>
    <name type="synonym">Sea slug</name>
    <dbReference type="NCBI Taxonomy" id="188477"/>
    <lineage>
        <taxon>Eukaryota</taxon>
        <taxon>Metazoa</taxon>
        <taxon>Spiralia</taxon>
        <taxon>Lophotrochozoa</taxon>
        <taxon>Mollusca</taxon>
        <taxon>Gastropoda</taxon>
        <taxon>Heterobranchia</taxon>
        <taxon>Euthyneura</taxon>
        <taxon>Panpulmonata</taxon>
        <taxon>Sacoglossa</taxon>
        <taxon>Placobranchoidea</taxon>
        <taxon>Plakobranchidae</taxon>
        <taxon>Elysia</taxon>
    </lineage>
</organism>
<protein>
    <recommendedName>
        <fullName evidence="1">EGF-like domain-containing protein</fullName>
    </recommendedName>
</protein>
<name>A0A433TLT8_ELYCH</name>
<sequence>GTCACTNDFIGEQCETPRPSSWPLRNWTLVLTAYQTTSPSHTIHNSVIHDSLHYHEPKIRSRNKDNTATSVLSHIWTSVSSTPLCAGVVANVGLDKIGWNRIAPGSKRTIRYFYCDGRNHKIIMDGTTTVMDVKSRRAFEILASNENLYPGEIASNASNAELKDVLAKGYSIFRSTFARDEEPEVVLQDTMKHLSLVSGEINIPANWVCSKYALGKDKWALFQRLSKGMCNGVATYSPETLAYDPMWFSVKASSADEAFIKARGYILQGQQMRVKVGSDYHDAIDVIRTGTLVWFVLSPYMNATDAVPFQMDDDLVVKSIVSLDGTRRKCVHVLEGDSIFSYSLEFGLAVDFFVDARHYTNVFSVYSNSSVAHGRLEELRDLIISGSDIRVLIQYENVDKDRIMNTQRHTVLDTGKVSSETIPSWHLNDAHYPDLRLAQECDFEYVLVTSDGYMEVANFNVWSTVNVREETDVLITWLVG</sequence>
<keyword evidence="3" id="KW-1185">Reference proteome</keyword>
<dbReference type="AlphaFoldDB" id="A0A433TLT8"/>
<dbReference type="Proteomes" id="UP000271974">
    <property type="component" value="Unassembled WGS sequence"/>
</dbReference>
<evidence type="ECO:0000313" key="2">
    <source>
        <dbReference type="EMBL" id="RUS82550.1"/>
    </source>
</evidence>
<reference evidence="2 3" key="1">
    <citation type="submission" date="2019-01" db="EMBL/GenBank/DDBJ databases">
        <title>A draft genome assembly of the solar-powered sea slug Elysia chlorotica.</title>
        <authorList>
            <person name="Cai H."/>
            <person name="Li Q."/>
            <person name="Fang X."/>
            <person name="Li J."/>
            <person name="Curtis N.E."/>
            <person name="Altenburger A."/>
            <person name="Shibata T."/>
            <person name="Feng M."/>
            <person name="Maeda T."/>
            <person name="Schwartz J.A."/>
            <person name="Shigenobu S."/>
            <person name="Lundholm N."/>
            <person name="Nishiyama T."/>
            <person name="Yang H."/>
            <person name="Hasebe M."/>
            <person name="Li S."/>
            <person name="Pierce S.K."/>
            <person name="Wang J."/>
        </authorList>
    </citation>
    <scope>NUCLEOTIDE SEQUENCE [LARGE SCALE GENOMIC DNA]</scope>
    <source>
        <strain evidence="2">EC2010</strain>
        <tissue evidence="2">Whole organism of an adult</tissue>
    </source>
</reference>
<dbReference type="PROSITE" id="PS00022">
    <property type="entry name" value="EGF_1"/>
    <property type="match status" value="1"/>
</dbReference>
<proteinExistence type="predicted"/>
<dbReference type="EMBL" id="RQTK01000281">
    <property type="protein sequence ID" value="RUS82550.1"/>
    <property type="molecule type" value="Genomic_DNA"/>
</dbReference>
<feature type="non-terminal residue" evidence="2">
    <location>
        <position position="1"/>
    </location>
</feature>
<dbReference type="InterPro" id="IPR000742">
    <property type="entry name" value="EGF"/>
</dbReference>
<evidence type="ECO:0000313" key="3">
    <source>
        <dbReference type="Proteomes" id="UP000271974"/>
    </source>
</evidence>
<gene>
    <name evidence="2" type="ORF">EGW08_009680</name>
</gene>
<dbReference type="OrthoDB" id="6086382at2759"/>
<accession>A0A433TLT8</accession>
<comment type="caution">
    <text evidence="2">The sequence shown here is derived from an EMBL/GenBank/DDBJ whole genome shotgun (WGS) entry which is preliminary data.</text>
</comment>